<keyword evidence="3 5" id="KW-1133">Transmembrane helix</keyword>
<name>A0A1Z4LPS4_9CYAN</name>
<sequence>MSSNQQQNNQAIGLFTATCIVVANMIGTGVFTSLGFQVVDIKSGFTLLFLWMVGGIFALCGALSYGELGAAMPYSGGEYYYLSRIYHPVVGFLSGWVSVTVGFAAPIAAAAMALGAYFKSVFPLVSSIVIALGVVIGVSLIHGKSKTFGSYFQQIFTILKVLLIVVLIVCGLFLAEPQQLGFLPSTGDVNLIFSSPFAISLVYVTYSYSGWNAAVYLASEVEEPEKNLPRSLIGGTLIVMGLYLLLNFIFLHTTPINKLAGELEIGYIAANQIFGGMGAKIMGILISLGLISSISSMVLAGPRVTQAIGEDIPLFKLLAKKNSSGIPYLAILLQLFIVTVLILTSSFEAVLTYLGFTLTLSSFITVLGVFVYRFRYPEAPRPYQTWGYPFTPLIFLGISSWMLVFLLIDKPAESLTGMLTMLVGLIVYFVASKNKLGWSSVNEEANYVSASQSEQKQTRFNKR</sequence>
<dbReference type="PIRSF" id="PIRSF006060">
    <property type="entry name" value="AA_transporter"/>
    <property type="match status" value="1"/>
</dbReference>
<dbReference type="PANTHER" id="PTHR11785:SF512">
    <property type="entry name" value="SOBREMESA, ISOFORM B"/>
    <property type="match status" value="1"/>
</dbReference>
<dbReference type="GO" id="GO:0015179">
    <property type="term" value="F:L-amino acid transmembrane transporter activity"/>
    <property type="evidence" value="ECO:0007669"/>
    <property type="project" value="TreeGrafter"/>
</dbReference>
<dbReference type="OrthoDB" id="3181223at2"/>
<feature type="transmembrane region" description="Helical" evidence="5">
    <location>
        <begin position="281"/>
        <end position="304"/>
    </location>
</feature>
<organism evidence="6 7">
    <name type="scientific">Calothrix parasitica NIES-267</name>
    <dbReference type="NCBI Taxonomy" id="1973488"/>
    <lineage>
        <taxon>Bacteria</taxon>
        <taxon>Bacillati</taxon>
        <taxon>Cyanobacteriota</taxon>
        <taxon>Cyanophyceae</taxon>
        <taxon>Nostocales</taxon>
        <taxon>Calotrichaceae</taxon>
        <taxon>Calothrix</taxon>
    </lineage>
</organism>
<feature type="transmembrane region" description="Helical" evidence="5">
    <location>
        <begin position="155"/>
        <end position="175"/>
    </location>
</feature>
<evidence type="ECO:0000256" key="4">
    <source>
        <dbReference type="ARBA" id="ARBA00023136"/>
    </source>
</evidence>
<feature type="transmembrane region" description="Helical" evidence="5">
    <location>
        <begin position="414"/>
        <end position="431"/>
    </location>
</feature>
<dbReference type="PANTHER" id="PTHR11785">
    <property type="entry name" value="AMINO ACID TRANSPORTER"/>
    <property type="match status" value="1"/>
</dbReference>
<dbReference type="EMBL" id="AP018227">
    <property type="protein sequence ID" value="BAY83245.1"/>
    <property type="molecule type" value="Genomic_DNA"/>
</dbReference>
<evidence type="ECO:0000256" key="2">
    <source>
        <dbReference type="ARBA" id="ARBA00022692"/>
    </source>
</evidence>
<accession>A0A1Z4LPS4</accession>
<evidence type="ECO:0000256" key="3">
    <source>
        <dbReference type="ARBA" id="ARBA00022989"/>
    </source>
</evidence>
<reference evidence="6 7" key="1">
    <citation type="submission" date="2017-06" db="EMBL/GenBank/DDBJ databases">
        <title>Genome sequencing of cyanobaciteial culture collection at National Institute for Environmental Studies (NIES).</title>
        <authorList>
            <person name="Hirose Y."/>
            <person name="Shimura Y."/>
            <person name="Fujisawa T."/>
            <person name="Nakamura Y."/>
            <person name="Kawachi M."/>
        </authorList>
    </citation>
    <scope>NUCLEOTIDE SEQUENCE [LARGE SCALE GENOMIC DNA]</scope>
    <source>
        <strain evidence="6 7">NIES-267</strain>
    </source>
</reference>
<dbReference type="Pfam" id="PF13520">
    <property type="entry name" value="AA_permease_2"/>
    <property type="match status" value="1"/>
</dbReference>
<feature type="transmembrane region" description="Helical" evidence="5">
    <location>
        <begin position="89"/>
        <end position="118"/>
    </location>
</feature>
<proteinExistence type="predicted"/>
<feature type="transmembrane region" description="Helical" evidence="5">
    <location>
        <begin position="325"/>
        <end position="344"/>
    </location>
</feature>
<dbReference type="InterPro" id="IPR050598">
    <property type="entry name" value="AminoAcid_Transporter"/>
</dbReference>
<dbReference type="GO" id="GO:0016020">
    <property type="term" value="C:membrane"/>
    <property type="evidence" value="ECO:0007669"/>
    <property type="project" value="UniProtKB-SubCell"/>
</dbReference>
<dbReference type="InterPro" id="IPR002293">
    <property type="entry name" value="AA/rel_permease1"/>
</dbReference>
<feature type="transmembrane region" description="Helical" evidence="5">
    <location>
        <begin position="48"/>
        <end position="68"/>
    </location>
</feature>
<dbReference type="AlphaFoldDB" id="A0A1Z4LPS4"/>
<feature type="transmembrane region" description="Helical" evidence="5">
    <location>
        <begin position="195"/>
        <end position="219"/>
    </location>
</feature>
<gene>
    <name evidence="6" type="ORF">NIES267_27320</name>
</gene>
<evidence type="ECO:0000256" key="5">
    <source>
        <dbReference type="SAM" id="Phobius"/>
    </source>
</evidence>
<evidence type="ECO:0000313" key="7">
    <source>
        <dbReference type="Proteomes" id="UP000218418"/>
    </source>
</evidence>
<evidence type="ECO:0000256" key="1">
    <source>
        <dbReference type="ARBA" id="ARBA00004141"/>
    </source>
</evidence>
<protein>
    <submittedName>
        <fullName evidence="6">Amino acid permease family protein</fullName>
    </submittedName>
</protein>
<feature type="transmembrane region" description="Helical" evidence="5">
    <location>
        <begin position="231"/>
        <end position="251"/>
    </location>
</feature>
<keyword evidence="4 5" id="KW-0472">Membrane</keyword>
<feature type="transmembrane region" description="Helical" evidence="5">
    <location>
        <begin position="12"/>
        <end position="36"/>
    </location>
</feature>
<feature type="transmembrane region" description="Helical" evidence="5">
    <location>
        <begin position="124"/>
        <end position="143"/>
    </location>
</feature>
<evidence type="ECO:0000313" key="6">
    <source>
        <dbReference type="EMBL" id="BAY83245.1"/>
    </source>
</evidence>
<comment type="subcellular location">
    <subcellularLocation>
        <location evidence="1">Membrane</location>
        <topology evidence="1">Multi-pass membrane protein</topology>
    </subcellularLocation>
</comment>
<dbReference type="Proteomes" id="UP000218418">
    <property type="component" value="Chromosome"/>
</dbReference>
<dbReference type="Gene3D" id="1.20.1740.10">
    <property type="entry name" value="Amino acid/polyamine transporter I"/>
    <property type="match status" value="1"/>
</dbReference>
<feature type="transmembrane region" description="Helical" evidence="5">
    <location>
        <begin position="350"/>
        <end position="374"/>
    </location>
</feature>
<keyword evidence="7" id="KW-1185">Reference proteome</keyword>
<keyword evidence="2 5" id="KW-0812">Transmembrane</keyword>
<feature type="transmembrane region" description="Helical" evidence="5">
    <location>
        <begin position="386"/>
        <end position="408"/>
    </location>
</feature>